<comment type="caution">
    <text evidence="1">The sequence shown here is derived from an EMBL/GenBank/DDBJ whole genome shotgun (WGS) entry which is preliminary data.</text>
</comment>
<evidence type="ECO:0000313" key="1">
    <source>
        <dbReference type="EMBL" id="KAK1135003.1"/>
    </source>
</evidence>
<gene>
    <name evidence="1" type="ORF">K0M31_007773</name>
</gene>
<evidence type="ECO:0000313" key="2">
    <source>
        <dbReference type="Proteomes" id="UP001177670"/>
    </source>
</evidence>
<reference evidence="1" key="1">
    <citation type="submission" date="2021-10" db="EMBL/GenBank/DDBJ databases">
        <title>Melipona bicolor Genome sequencing and assembly.</title>
        <authorList>
            <person name="Araujo N.S."/>
            <person name="Arias M.C."/>
        </authorList>
    </citation>
    <scope>NUCLEOTIDE SEQUENCE</scope>
    <source>
        <strain evidence="1">USP_2M_L1-L4_2017</strain>
        <tissue evidence="1">Whole body</tissue>
    </source>
</reference>
<dbReference type="AlphaFoldDB" id="A0AA40GCD0"/>
<dbReference type="EMBL" id="JAHYIQ010000002">
    <property type="protein sequence ID" value="KAK1135003.1"/>
    <property type="molecule type" value="Genomic_DNA"/>
</dbReference>
<keyword evidence="2" id="KW-1185">Reference proteome</keyword>
<proteinExistence type="predicted"/>
<accession>A0AA40GCD0</accession>
<dbReference type="Proteomes" id="UP001177670">
    <property type="component" value="Unassembled WGS sequence"/>
</dbReference>
<organism evidence="1 2">
    <name type="scientific">Melipona bicolor</name>
    <dbReference type="NCBI Taxonomy" id="60889"/>
    <lineage>
        <taxon>Eukaryota</taxon>
        <taxon>Metazoa</taxon>
        <taxon>Ecdysozoa</taxon>
        <taxon>Arthropoda</taxon>
        <taxon>Hexapoda</taxon>
        <taxon>Insecta</taxon>
        <taxon>Pterygota</taxon>
        <taxon>Neoptera</taxon>
        <taxon>Endopterygota</taxon>
        <taxon>Hymenoptera</taxon>
        <taxon>Apocrita</taxon>
        <taxon>Aculeata</taxon>
        <taxon>Apoidea</taxon>
        <taxon>Anthophila</taxon>
        <taxon>Apidae</taxon>
        <taxon>Melipona</taxon>
    </lineage>
</organism>
<sequence length="88" mass="9797">MAQEQATAENIWRIIGCAYNGDCRGGTTIGTGKSGEVDSAKTSPRKIVRAWTTHRVEETFGPQGKPDCYQLNDSSRCPRRLYNFDLTL</sequence>
<name>A0AA40GCD0_9HYME</name>
<protein>
    <submittedName>
        <fullName evidence="1">Uncharacterized protein</fullName>
    </submittedName>
</protein>